<dbReference type="EMBL" id="HF920637">
    <property type="protein sequence ID" value="CCV02539.1"/>
    <property type="molecule type" value="Genomic_DNA"/>
</dbReference>
<accession>A0A068QLR5</accession>
<keyword evidence="2" id="KW-1185">Reference proteome</keyword>
<dbReference type="GeneID" id="19738751"/>
<gene>
    <name evidence="1" type="primary">167R</name>
    <name evidence="1" type="ORF">IIV31_167R</name>
</gene>
<reference evidence="1 2" key="1">
    <citation type="journal article" date="2014" name="J. Gen. Virol.">
        <title>Genome sequence of a crustacean iridovirus, IIV31, isolated from the pill bug, Armadillidium vulgare.</title>
        <authorList>
            <person name="Piegu B."/>
            <person name="Guizard S."/>
            <person name="Yeping T."/>
            <person name="Cruaud C."/>
            <person name="Asgari S."/>
            <person name="Bideshi D.K."/>
            <person name="Federici B.A."/>
            <person name="Bigot Y."/>
        </authorList>
    </citation>
    <scope>NUCLEOTIDE SEQUENCE [LARGE SCALE GENOMIC DNA]</scope>
</reference>
<proteinExistence type="predicted"/>
<evidence type="ECO:0000313" key="2">
    <source>
        <dbReference type="Proteomes" id="UP000114278"/>
    </source>
</evidence>
<dbReference type="Proteomes" id="UP000114278">
    <property type="component" value="Segment"/>
</dbReference>
<organism evidence="1 2">
    <name type="scientific">Armadillidium vulgare iridescent virus</name>
    <dbReference type="NCBI Taxonomy" id="72201"/>
    <lineage>
        <taxon>Viruses</taxon>
        <taxon>Varidnaviria</taxon>
        <taxon>Bamfordvirae</taxon>
        <taxon>Nucleocytoviricota</taxon>
        <taxon>Megaviricetes</taxon>
        <taxon>Pimascovirales</taxon>
        <taxon>Pimascovirales incertae sedis</taxon>
        <taxon>Iridoviridae</taxon>
        <taxon>Betairidovirinae</taxon>
        <taxon>Iridovirus</taxon>
        <taxon>Iridovirus armadillidium1</taxon>
        <taxon>Invertebrate iridescent virus 31</taxon>
    </lineage>
</organism>
<dbReference type="RefSeq" id="YP_009046781.1">
    <property type="nucleotide sequence ID" value="NC_024451.1"/>
</dbReference>
<evidence type="ECO:0000313" key="1">
    <source>
        <dbReference type="EMBL" id="CCV02539.1"/>
    </source>
</evidence>
<protein>
    <submittedName>
        <fullName evidence="1">Uncharacterized protein</fullName>
    </submittedName>
</protein>
<dbReference type="KEGG" id="vg:19738751"/>
<dbReference type="OrthoDB" id="34975at10239"/>
<name>A0A068QLR5_9VIRU</name>
<sequence length="170" mass="19377">MKFKQIKMQFLLLIIIAIVIIFFLFANGESNPFDVFKHQKSYVLHRINKLLKKDVSAVLNGLFKPFDANCVAIMKSLPRNYNFEEIELLKTQNIPEFQKIHNCGYIHNLFMVVALSLWAESAKAKTEASLTSFIAECLNPIVTSPNFKNGVMIYTVTKAGILNCMTLKNI</sequence>